<evidence type="ECO:0000256" key="1">
    <source>
        <dbReference type="SAM" id="Phobius"/>
    </source>
</evidence>
<proteinExistence type="predicted"/>
<accession>A0A915ILI4</accession>
<dbReference type="WBParaSite" id="nRc.2.0.1.t14734-RA">
    <property type="protein sequence ID" value="nRc.2.0.1.t14734-RA"/>
    <property type="gene ID" value="nRc.2.0.1.g14734"/>
</dbReference>
<organism evidence="2 3">
    <name type="scientific">Romanomermis culicivorax</name>
    <name type="common">Nematode worm</name>
    <dbReference type="NCBI Taxonomy" id="13658"/>
    <lineage>
        <taxon>Eukaryota</taxon>
        <taxon>Metazoa</taxon>
        <taxon>Ecdysozoa</taxon>
        <taxon>Nematoda</taxon>
        <taxon>Enoplea</taxon>
        <taxon>Dorylaimia</taxon>
        <taxon>Mermithida</taxon>
        <taxon>Mermithoidea</taxon>
        <taxon>Mermithidae</taxon>
        <taxon>Romanomermis</taxon>
    </lineage>
</organism>
<feature type="transmembrane region" description="Helical" evidence="1">
    <location>
        <begin position="6"/>
        <end position="25"/>
    </location>
</feature>
<name>A0A915ILI4_ROMCU</name>
<reference evidence="3" key="1">
    <citation type="submission" date="2022-11" db="UniProtKB">
        <authorList>
            <consortium name="WormBaseParasite"/>
        </authorList>
    </citation>
    <scope>IDENTIFICATION</scope>
</reference>
<keyword evidence="2" id="KW-1185">Reference proteome</keyword>
<evidence type="ECO:0000313" key="3">
    <source>
        <dbReference type="WBParaSite" id="nRc.2.0.1.t14734-RA"/>
    </source>
</evidence>
<keyword evidence="1" id="KW-1133">Transmembrane helix</keyword>
<protein>
    <submittedName>
        <fullName evidence="3">Uncharacterized protein</fullName>
    </submittedName>
</protein>
<keyword evidence="1" id="KW-0812">Transmembrane</keyword>
<dbReference type="AlphaFoldDB" id="A0A915ILI4"/>
<evidence type="ECO:0000313" key="2">
    <source>
        <dbReference type="Proteomes" id="UP000887565"/>
    </source>
</evidence>
<sequence length="113" mass="11919">MAIAVFFAIVVVVIAMGVTGIIVAIETNRTGVAKVAAVIHSVASVGRQGKGLGAQWQKRIQLGGGSCVAIKEGRSEGNPVGGNDLSGNKFHPAEKSCRRSRGMGRSVLLWYWR</sequence>
<keyword evidence="1" id="KW-0472">Membrane</keyword>
<dbReference type="Proteomes" id="UP000887565">
    <property type="component" value="Unplaced"/>
</dbReference>